<name>A0A0L6ULA2_9BASI</name>
<dbReference type="Proteomes" id="UP000037035">
    <property type="component" value="Unassembled WGS sequence"/>
</dbReference>
<sequence length="143" mass="16116">MDTLNARLERLMCMMGEERAQQLATEETLQQTQAHLDATAGQQNPAPACNPQPFNGTGGTTSKAFFGQIGLHAITYPKRFPTDGSKVVFAVSFMKDYTATWSQPYMDKVFNGEPVVLNDFLNDFKSSFFDHNRRCGKKNQLRR</sequence>
<accession>A0A0L6ULA2</accession>
<organism evidence="1 2">
    <name type="scientific">Puccinia sorghi</name>
    <dbReference type="NCBI Taxonomy" id="27349"/>
    <lineage>
        <taxon>Eukaryota</taxon>
        <taxon>Fungi</taxon>
        <taxon>Dikarya</taxon>
        <taxon>Basidiomycota</taxon>
        <taxon>Pucciniomycotina</taxon>
        <taxon>Pucciniomycetes</taxon>
        <taxon>Pucciniales</taxon>
        <taxon>Pucciniaceae</taxon>
        <taxon>Puccinia</taxon>
    </lineage>
</organism>
<reference evidence="1 2" key="1">
    <citation type="submission" date="2015-08" db="EMBL/GenBank/DDBJ databases">
        <title>Next Generation Sequencing and Analysis of the Genome of Puccinia sorghi L Schw, the Causal Agent of Maize Common Rust.</title>
        <authorList>
            <person name="Rochi L."/>
            <person name="Burguener G."/>
            <person name="Darino M."/>
            <person name="Turjanski A."/>
            <person name="Kreff E."/>
            <person name="Dieguez M.J."/>
            <person name="Sacco F."/>
        </authorList>
    </citation>
    <scope>NUCLEOTIDE SEQUENCE [LARGE SCALE GENOMIC DNA]</scope>
    <source>
        <strain evidence="1 2">RO10H11247</strain>
    </source>
</reference>
<dbReference type="EMBL" id="LAVV01010275">
    <property type="protein sequence ID" value="KNZ49308.1"/>
    <property type="molecule type" value="Genomic_DNA"/>
</dbReference>
<evidence type="ECO:0000313" key="1">
    <source>
        <dbReference type="EMBL" id="KNZ49308.1"/>
    </source>
</evidence>
<keyword evidence="2" id="KW-1185">Reference proteome</keyword>
<gene>
    <name evidence="1" type="ORF">VP01_509g3</name>
</gene>
<evidence type="ECO:0008006" key="3">
    <source>
        <dbReference type="Google" id="ProtNLM"/>
    </source>
</evidence>
<dbReference type="AlphaFoldDB" id="A0A0L6ULA2"/>
<evidence type="ECO:0000313" key="2">
    <source>
        <dbReference type="Proteomes" id="UP000037035"/>
    </source>
</evidence>
<dbReference type="OrthoDB" id="4847360at2759"/>
<proteinExistence type="predicted"/>
<dbReference type="VEuPathDB" id="FungiDB:VP01_509g3"/>
<comment type="caution">
    <text evidence="1">The sequence shown here is derived from an EMBL/GenBank/DDBJ whole genome shotgun (WGS) entry which is preliminary data.</text>
</comment>
<protein>
    <recommendedName>
        <fullName evidence="3">Retrotransposon gag domain-containing protein</fullName>
    </recommendedName>
</protein>